<feature type="region of interest" description="Disordered" evidence="6">
    <location>
        <begin position="132"/>
        <end position="162"/>
    </location>
</feature>
<sequence length="433" mass="47016">MPADHPIRHRRVPSSPTGGRVIRGLSRRHDLPGIRDLFGGELPPAGSEQVAPSESAMERSSSQLSHSASLPRLAADSWSLPPLRHSFMTPRKMYSHTHCPRSEPGIMPYSPGSTCASLPSILHRMRVEDELNDSPLSDETAHRRKRRSFDTTATMPPPAFMSQASPTVERFKLGNPPPGKVLTRPARLERHHFTSYTFPPMEMRESRILEPHHELPSAGPPLSELVPAGESVDPLVRPAEPQVPLAEFPRSMSRSHSSYSMSGASEGCPRTPGPEVADLPMGLDQSGSAMSVASMLDPRSPDERVKSGPMAVRSLSMSPEHALAMSSQKGHSPERTGRVSPFNSKPASKSRSAGAAHSGAGTGKFECSWCGKRFSRPSSLRTHIHSHTGEKPYRCDIPGCGRCFSVHSNLRRHQKNHSLASLPDIPSSPSGAS</sequence>
<keyword evidence="3 5" id="KW-0863">Zinc-finger</keyword>
<feature type="compositionally biased region" description="Low complexity" evidence="6">
    <location>
        <begin position="251"/>
        <end position="265"/>
    </location>
</feature>
<dbReference type="PROSITE" id="PS50157">
    <property type="entry name" value="ZINC_FINGER_C2H2_2"/>
    <property type="match status" value="2"/>
</dbReference>
<feature type="region of interest" description="Disordered" evidence="6">
    <location>
        <begin position="249"/>
        <end position="363"/>
    </location>
</feature>
<proteinExistence type="predicted"/>
<organism evidence="8 9">
    <name type="scientific">Malassezia furfur</name>
    <name type="common">Pityriasis versicolor infection agent</name>
    <name type="synonym">Pityrosporum furfur</name>
    <dbReference type="NCBI Taxonomy" id="55194"/>
    <lineage>
        <taxon>Eukaryota</taxon>
        <taxon>Fungi</taxon>
        <taxon>Dikarya</taxon>
        <taxon>Basidiomycota</taxon>
        <taxon>Ustilaginomycotina</taxon>
        <taxon>Malasseziomycetes</taxon>
        <taxon>Malasseziales</taxon>
        <taxon>Malasseziaceae</taxon>
        <taxon>Malassezia</taxon>
    </lineage>
</organism>
<dbReference type="SMART" id="SM00355">
    <property type="entry name" value="ZnF_C2H2"/>
    <property type="match status" value="2"/>
</dbReference>
<evidence type="ECO:0000256" key="5">
    <source>
        <dbReference type="PROSITE-ProRule" id="PRU00042"/>
    </source>
</evidence>
<dbReference type="Gene3D" id="3.30.160.60">
    <property type="entry name" value="Classic Zinc Finger"/>
    <property type="match status" value="2"/>
</dbReference>
<keyword evidence="1" id="KW-0479">Metal-binding</keyword>
<feature type="domain" description="C2H2-type" evidence="7">
    <location>
        <begin position="393"/>
        <end position="418"/>
    </location>
</feature>
<reference evidence="8 9" key="1">
    <citation type="journal article" date="2020" name="Elife">
        <title>Loss of centromere function drives karyotype evolution in closely related Malassezia species.</title>
        <authorList>
            <person name="Sankaranarayanan S.R."/>
            <person name="Ianiri G."/>
            <person name="Coelho M.A."/>
            <person name="Reza M.H."/>
            <person name="Thimmappa B.C."/>
            <person name="Ganguly P."/>
            <person name="Vadnala R.N."/>
            <person name="Sun S."/>
            <person name="Siddharthan R."/>
            <person name="Tellgren-Roth C."/>
            <person name="Dawson T.L."/>
            <person name="Heitman J."/>
            <person name="Sanyal K."/>
        </authorList>
    </citation>
    <scope>NUCLEOTIDE SEQUENCE [LARGE SCALE GENOMIC DNA]</scope>
    <source>
        <strain evidence="8">CBS14141</strain>
    </source>
</reference>
<dbReference type="PANTHER" id="PTHR19818">
    <property type="entry name" value="ZINC FINGER PROTEIN ZIC AND GLI"/>
    <property type="match status" value="1"/>
</dbReference>
<keyword evidence="9" id="KW-1185">Reference proteome</keyword>
<dbReference type="Proteomes" id="UP000818624">
    <property type="component" value="Chromosome 1"/>
</dbReference>
<dbReference type="InterPro" id="IPR050329">
    <property type="entry name" value="GLI_C2H2-zinc-finger"/>
</dbReference>
<evidence type="ECO:0000256" key="1">
    <source>
        <dbReference type="ARBA" id="ARBA00022723"/>
    </source>
</evidence>
<feature type="region of interest" description="Disordered" evidence="6">
    <location>
        <begin position="1"/>
        <end position="68"/>
    </location>
</feature>
<dbReference type="EMBL" id="CP046234">
    <property type="protein sequence ID" value="WFD46290.1"/>
    <property type="molecule type" value="Genomic_DNA"/>
</dbReference>
<protein>
    <recommendedName>
        <fullName evidence="7">C2H2-type domain-containing protein</fullName>
    </recommendedName>
</protein>
<evidence type="ECO:0000256" key="4">
    <source>
        <dbReference type="ARBA" id="ARBA00022833"/>
    </source>
</evidence>
<dbReference type="InterPro" id="IPR013087">
    <property type="entry name" value="Znf_C2H2_type"/>
</dbReference>
<dbReference type="PANTHER" id="PTHR19818:SF139">
    <property type="entry name" value="PAIR-RULE PROTEIN ODD-PAIRED"/>
    <property type="match status" value="1"/>
</dbReference>
<evidence type="ECO:0000256" key="2">
    <source>
        <dbReference type="ARBA" id="ARBA00022737"/>
    </source>
</evidence>
<dbReference type="Pfam" id="PF00096">
    <property type="entry name" value="zf-C2H2"/>
    <property type="match status" value="2"/>
</dbReference>
<evidence type="ECO:0000259" key="7">
    <source>
        <dbReference type="PROSITE" id="PS50157"/>
    </source>
</evidence>
<accession>A0ABY8EMR5</accession>
<evidence type="ECO:0000256" key="3">
    <source>
        <dbReference type="ARBA" id="ARBA00022771"/>
    </source>
</evidence>
<dbReference type="InterPro" id="IPR036236">
    <property type="entry name" value="Znf_C2H2_sf"/>
</dbReference>
<name>A0ABY8EMR5_MALFU</name>
<feature type="domain" description="C2H2-type" evidence="7">
    <location>
        <begin position="365"/>
        <end position="392"/>
    </location>
</feature>
<gene>
    <name evidence="8" type="ORF">GLX27_000924</name>
</gene>
<dbReference type="PROSITE" id="PS00028">
    <property type="entry name" value="ZINC_FINGER_C2H2_1"/>
    <property type="match status" value="2"/>
</dbReference>
<feature type="compositionally biased region" description="Low complexity" evidence="6">
    <location>
        <begin position="347"/>
        <end position="359"/>
    </location>
</feature>
<keyword evidence="4" id="KW-0862">Zinc</keyword>
<evidence type="ECO:0000313" key="9">
    <source>
        <dbReference type="Proteomes" id="UP000818624"/>
    </source>
</evidence>
<dbReference type="SUPFAM" id="SSF57667">
    <property type="entry name" value="beta-beta-alpha zinc fingers"/>
    <property type="match status" value="1"/>
</dbReference>
<keyword evidence="2" id="KW-0677">Repeat</keyword>
<evidence type="ECO:0000256" key="6">
    <source>
        <dbReference type="SAM" id="MobiDB-lite"/>
    </source>
</evidence>
<evidence type="ECO:0000313" key="8">
    <source>
        <dbReference type="EMBL" id="WFD46290.1"/>
    </source>
</evidence>